<dbReference type="PROSITE" id="PS50113">
    <property type="entry name" value="PAC"/>
    <property type="match status" value="1"/>
</dbReference>
<evidence type="ECO:0000256" key="3">
    <source>
        <dbReference type="ARBA" id="ARBA00004496"/>
    </source>
</evidence>
<keyword evidence="9" id="KW-0479">Metal-binding</keyword>
<evidence type="ECO:0000256" key="14">
    <source>
        <dbReference type="ARBA" id="ARBA00024827"/>
    </source>
</evidence>
<dbReference type="EC" id="2.7.13.3" evidence="4"/>
<gene>
    <name evidence="20" type="ORF">FJU31_06275</name>
</gene>
<dbReference type="PRINTS" id="PR00344">
    <property type="entry name" value="BCTRLSENSOR"/>
</dbReference>
<reference evidence="20 21" key="1">
    <citation type="journal article" date="2020" name="Antonie Van Leeuwenhoek">
        <title>Stenotrophomonas cyclobalanopsidis sp. nov., isolated from the leaf spot disease of Cyclobalanopsis patelliformis.</title>
        <authorList>
            <person name="Bian D.R."/>
            <person name="Xue H."/>
            <person name="Piao C.G."/>
            <person name="Li Y."/>
        </authorList>
    </citation>
    <scope>NUCLEOTIDE SEQUENCE [LARGE SCALE GENOMIC DNA]</scope>
    <source>
        <strain evidence="20 21">TPQG1-4</strain>
    </source>
</reference>
<evidence type="ECO:0000256" key="6">
    <source>
        <dbReference type="ARBA" id="ARBA00022485"/>
    </source>
</evidence>
<feature type="transmembrane region" description="Helical" evidence="16">
    <location>
        <begin position="28"/>
        <end position="50"/>
    </location>
</feature>
<keyword evidence="10" id="KW-0418">Kinase</keyword>
<evidence type="ECO:0000256" key="16">
    <source>
        <dbReference type="SAM" id="Phobius"/>
    </source>
</evidence>
<dbReference type="Pfam" id="PF13426">
    <property type="entry name" value="PAS_9"/>
    <property type="match status" value="1"/>
</dbReference>
<dbReference type="Pfam" id="PF02518">
    <property type="entry name" value="HATPase_c"/>
    <property type="match status" value="1"/>
</dbReference>
<evidence type="ECO:0000256" key="2">
    <source>
        <dbReference type="ARBA" id="ARBA00001966"/>
    </source>
</evidence>
<dbReference type="SUPFAM" id="SSF55785">
    <property type="entry name" value="PYP-like sensor domain (PAS domain)"/>
    <property type="match status" value="3"/>
</dbReference>
<keyword evidence="7" id="KW-0963">Cytoplasm</keyword>
<evidence type="ECO:0000313" key="20">
    <source>
        <dbReference type="EMBL" id="KAA9001557.1"/>
    </source>
</evidence>
<evidence type="ECO:0000313" key="21">
    <source>
        <dbReference type="Proteomes" id="UP000326367"/>
    </source>
</evidence>
<dbReference type="InterPro" id="IPR013767">
    <property type="entry name" value="PAS_fold"/>
</dbReference>
<dbReference type="Proteomes" id="UP000326367">
    <property type="component" value="Unassembled WGS sequence"/>
</dbReference>
<dbReference type="InterPro" id="IPR000014">
    <property type="entry name" value="PAS"/>
</dbReference>
<evidence type="ECO:0000256" key="12">
    <source>
        <dbReference type="ARBA" id="ARBA00023012"/>
    </source>
</evidence>
<dbReference type="InterPro" id="IPR000700">
    <property type="entry name" value="PAS-assoc_C"/>
</dbReference>
<dbReference type="CDD" id="cd00130">
    <property type="entry name" value="PAS"/>
    <property type="match status" value="2"/>
</dbReference>
<accession>A0ABQ6T3K4</accession>
<evidence type="ECO:0000256" key="15">
    <source>
        <dbReference type="ARBA" id="ARBA00030800"/>
    </source>
</evidence>
<dbReference type="NCBIfam" id="TIGR00229">
    <property type="entry name" value="sensory_box"/>
    <property type="match status" value="2"/>
</dbReference>
<dbReference type="InterPro" id="IPR036890">
    <property type="entry name" value="HATPase_C_sf"/>
</dbReference>
<dbReference type="PROSITE" id="PS50109">
    <property type="entry name" value="HIS_KIN"/>
    <property type="match status" value="1"/>
</dbReference>
<comment type="subcellular location">
    <subcellularLocation>
        <location evidence="3">Cytoplasm</location>
    </subcellularLocation>
</comment>
<dbReference type="Gene3D" id="1.20.5.1930">
    <property type="match status" value="1"/>
</dbReference>
<protein>
    <recommendedName>
        <fullName evidence="5">Oxygen sensor histidine kinase NreB</fullName>
        <ecNumber evidence="4">2.7.13.3</ecNumber>
    </recommendedName>
    <alternativeName>
        <fullName evidence="15">Nitrogen regulation protein B</fullName>
    </alternativeName>
</protein>
<evidence type="ECO:0000256" key="13">
    <source>
        <dbReference type="ARBA" id="ARBA00023014"/>
    </source>
</evidence>
<comment type="function">
    <text evidence="14">Member of the two-component regulatory system NreB/NreC involved in the control of dissimilatory nitrate/nitrite reduction in response to oxygen. NreB functions as a direct oxygen sensor histidine kinase which is autophosphorylated, in the absence of oxygen, probably at the conserved histidine residue, and transfers its phosphate group probably to a conserved aspartate residue of NreC. NreB/NreC activates the expression of the nitrate (narGHJI) and nitrite (nir) reductase operons, as well as the putative nitrate transporter gene narT.</text>
</comment>
<keyword evidence="11" id="KW-0408">Iron</keyword>
<comment type="cofactor">
    <cofactor evidence="2">
        <name>[4Fe-4S] cluster</name>
        <dbReference type="ChEBI" id="CHEBI:49883"/>
    </cofactor>
</comment>
<keyword evidence="8" id="KW-0808">Transferase</keyword>
<dbReference type="RefSeq" id="WP_150453975.1">
    <property type="nucleotide sequence ID" value="NZ_VYKI01000005.1"/>
</dbReference>
<keyword evidence="6" id="KW-0004">4Fe-4S</keyword>
<evidence type="ECO:0000256" key="11">
    <source>
        <dbReference type="ARBA" id="ARBA00023004"/>
    </source>
</evidence>
<comment type="caution">
    <text evidence="20">The sequence shown here is derived from an EMBL/GenBank/DDBJ whole genome shotgun (WGS) entry which is preliminary data.</text>
</comment>
<evidence type="ECO:0000256" key="8">
    <source>
        <dbReference type="ARBA" id="ARBA00022679"/>
    </source>
</evidence>
<keyword evidence="13" id="KW-0411">Iron-sulfur</keyword>
<evidence type="ECO:0000256" key="1">
    <source>
        <dbReference type="ARBA" id="ARBA00000085"/>
    </source>
</evidence>
<keyword evidence="21" id="KW-1185">Reference proteome</keyword>
<dbReference type="Pfam" id="PF00989">
    <property type="entry name" value="PAS"/>
    <property type="match status" value="1"/>
</dbReference>
<dbReference type="InterPro" id="IPR005467">
    <property type="entry name" value="His_kinase_dom"/>
</dbReference>
<dbReference type="CDD" id="cd16917">
    <property type="entry name" value="HATPase_UhpB-NarQ-NarX-like"/>
    <property type="match status" value="1"/>
</dbReference>
<dbReference type="InterPro" id="IPR035965">
    <property type="entry name" value="PAS-like_dom_sf"/>
</dbReference>
<sequence length="700" mass="77807">MPAEPTGTAPAPDPQMAKALGRDRRRVVLTYLMLALAWMITTDGAMAALMSDPRQLAFWQTVKDAFFAFASAGLLYLLLRPLAEHVLRTHARLQGSELRLRQMFEGNPGPILVYDLDSLAILDANPAACLAFGWEREALLEQTIDVLWPPGDRLILQNKLEAIREAPEQICVLRTPLQLRDGSVRQMELRSNAIGYDGHNARLLIAIDRTAEDLAQLRRDQALARVEEAHELARIGAWELDPSSGLGRYSSQVYRLLGRRPPEARRWHRFDELLVPADPTTAAQTEQLLAELYTDPKLQVDVLLPVLSMDGRTLMVHLRAASGTDEAGRERVLGTLQDVTEREQSRRLLREREEQFRELVRVLPDGVVILSDEHVLYANAWAAALFGYGSQTLLGEPLDALVDPAELDRVRLQLRAGQPQHSPGHNSVVVMQRADGRRFHAGLAVGEVRYGGRDCKLLIVRDLSESERTRTALETSNRELQAMAGRLFSLQEDERRAISRDLHDDIGQAITAIKLSAYAAQDEADARRRSEDLAQIVSLADTTVAKLRDISTLLRPPQLDALGLEAALSWQARVLFRSSPVELLAEIDTLPARPDNSIEQACFRIAQESLTNVLRHARASQVQLQLRDIEQRGLHLLIRDDGEGFDPDGPRGLGLIVMRERAQSVGGNVRIESAHGAGTLVDVHLPYQAVTATAADSPEH</sequence>
<evidence type="ECO:0000259" key="19">
    <source>
        <dbReference type="PROSITE" id="PS50113"/>
    </source>
</evidence>
<dbReference type="InterPro" id="IPR003594">
    <property type="entry name" value="HATPase_dom"/>
</dbReference>
<dbReference type="InterPro" id="IPR004358">
    <property type="entry name" value="Sig_transdc_His_kin-like_C"/>
</dbReference>
<keyword evidence="16" id="KW-0472">Membrane</keyword>
<dbReference type="EMBL" id="VYKI01000005">
    <property type="protein sequence ID" value="KAA9001557.1"/>
    <property type="molecule type" value="Genomic_DNA"/>
</dbReference>
<evidence type="ECO:0000256" key="4">
    <source>
        <dbReference type="ARBA" id="ARBA00012438"/>
    </source>
</evidence>
<feature type="domain" description="Histidine kinase" evidence="17">
    <location>
        <begin position="604"/>
        <end position="689"/>
    </location>
</feature>
<evidence type="ECO:0000259" key="17">
    <source>
        <dbReference type="PROSITE" id="PS50109"/>
    </source>
</evidence>
<dbReference type="PANTHER" id="PTHR24421:SF61">
    <property type="entry name" value="OXYGEN SENSOR HISTIDINE KINASE NREB"/>
    <property type="match status" value="1"/>
</dbReference>
<name>A0ABQ6T3K4_9GAMM</name>
<dbReference type="SMART" id="SM00091">
    <property type="entry name" value="PAS"/>
    <property type="match status" value="3"/>
</dbReference>
<comment type="catalytic activity">
    <reaction evidence="1">
        <text>ATP + protein L-histidine = ADP + protein N-phospho-L-histidine.</text>
        <dbReference type="EC" id="2.7.13.3"/>
    </reaction>
</comment>
<organism evidence="20 21">
    <name type="scientific">Stenotrophomonas cyclobalanopsidis</name>
    <dbReference type="NCBI Taxonomy" id="2771362"/>
    <lineage>
        <taxon>Bacteria</taxon>
        <taxon>Pseudomonadati</taxon>
        <taxon>Pseudomonadota</taxon>
        <taxon>Gammaproteobacteria</taxon>
        <taxon>Lysobacterales</taxon>
        <taxon>Lysobacteraceae</taxon>
        <taxon>Stenotrophomonas</taxon>
    </lineage>
</organism>
<dbReference type="InterPro" id="IPR011712">
    <property type="entry name" value="Sig_transdc_His_kin_sub3_dim/P"/>
</dbReference>
<feature type="domain" description="PAS" evidence="18">
    <location>
        <begin position="96"/>
        <end position="167"/>
    </location>
</feature>
<keyword evidence="16" id="KW-0812">Transmembrane</keyword>
<dbReference type="Gene3D" id="3.30.565.10">
    <property type="entry name" value="Histidine kinase-like ATPase, C-terminal domain"/>
    <property type="match status" value="1"/>
</dbReference>
<proteinExistence type="predicted"/>
<keyword evidence="16" id="KW-1133">Transmembrane helix</keyword>
<evidence type="ECO:0000256" key="9">
    <source>
        <dbReference type="ARBA" id="ARBA00022723"/>
    </source>
</evidence>
<dbReference type="PANTHER" id="PTHR24421">
    <property type="entry name" value="NITRATE/NITRITE SENSOR PROTEIN NARX-RELATED"/>
    <property type="match status" value="1"/>
</dbReference>
<keyword evidence="12" id="KW-0902">Two-component regulatory system</keyword>
<dbReference type="Pfam" id="PF07730">
    <property type="entry name" value="HisKA_3"/>
    <property type="match status" value="1"/>
</dbReference>
<evidence type="ECO:0000256" key="7">
    <source>
        <dbReference type="ARBA" id="ARBA00022490"/>
    </source>
</evidence>
<dbReference type="SMART" id="SM00387">
    <property type="entry name" value="HATPase_c"/>
    <property type="match status" value="1"/>
</dbReference>
<dbReference type="SUPFAM" id="SSF55874">
    <property type="entry name" value="ATPase domain of HSP90 chaperone/DNA topoisomerase II/histidine kinase"/>
    <property type="match status" value="1"/>
</dbReference>
<evidence type="ECO:0000256" key="10">
    <source>
        <dbReference type="ARBA" id="ARBA00022777"/>
    </source>
</evidence>
<evidence type="ECO:0000259" key="18">
    <source>
        <dbReference type="PROSITE" id="PS50112"/>
    </source>
</evidence>
<evidence type="ECO:0000256" key="5">
    <source>
        <dbReference type="ARBA" id="ARBA00017322"/>
    </source>
</evidence>
<feature type="domain" description="PAC" evidence="19">
    <location>
        <begin position="300"/>
        <end position="351"/>
    </location>
</feature>
<dbReference type="InterPro" id="IPR050482">
    <property type="entry name" value="Sensor_HK_TwoCompSys"/>
</dbReference>
<dbReference type="PROSITE" id="PS50112">
    <property type="entry name" value="PAS"/>
    <property type="match status" value="1"/>
</dbReference>
<dbReference type="Gene3D" id="3.30.450.20">
    <property type="entry name" value="PAS domain"/>
    <property type="match status" value="3"/>
</dbReference>